<dbReference type="SUPFAM" id="SSF49503">
    <property type="entry name" value="Cupredoxins"/>
    <property type="match status" value="3"/>
</dbReference>
<organism evidence="16 17">
    <name type="scientific">Kocuria subflava</name>
    <dbReference type="NCBI Taxonomy" id="1736139"/>
    <lineage>
        <taxon>Bacteria</taxon>
        <taxon>Bacillati</taxon>
        <taxon>Actinomycetota</taxon>
        <taxon>Actinomycetes</taxon>
        <taxon>Micrococcales</taxon>
        <taxon>Micrococcaceae</taxon>
        <taxon>Kocuria</taxon>
    </lineage>
</organism>
<comment type="cofactor">
    <cofactor evidence="1 12">
        <name>Cu(+)</name>
        <dbReference type="ChEBI" id="CHEBI:49552"/>
    </cofactor>
</comment>
<evidence type="ECO:0000256" key="14">
    <source>
        <dbReference type="SAM" id="Phobius"/>
    </source>
</evidence>
<evidence type="ECO:0000256" key="11">
    <source>
        <dbReference type="ARBA" id="ARBA00049340"/>
    </source>
</evidence>
<comment type="subunit">
    <text evidence="4">Homotrimer.</text>
</comment>
<feature type="transmembrane region" description="Helical" evidence="14">
    <location>
        <begin position="205"/>
        <end position="226"/>
    </location>
</feature>
<gene>
    <name evidence="16" type="ORF">GTW58_06840</name>
</gene>
<feature type="transmembrane region" description="Helical" evidence="14">
    <location>
        <begin position="135"/>
        <end position="155"/>
    </location>
</feature>
<feature type="transmembrane region" description="Helical" evidence="14">
    <location>
        <begin position="301"/>
        <end position="321"/>
    </location>
</feature>
<keyword evidence="14" id="KW-0472">Membrane</keyword>
<evidence type="ECO:0000256" key="10">
    <source>
        <dbReference type="ARBA" id="ARBA00023008"/>
    </source>
</evidence>
<feature type="compositionally biased region" description="Polar residues" evidence="13">
    <location>
        <begin position="576"/>
        <end position="592"/>
    </location>
</feature>
<feature type="transmembrane region" description="Helical" evidence="14">
    <location>
        <begin position="342"/>
        <end position="361"/>
    </location>
</feature>
<feature type="transmembrane region" description="Helical" evidence="14">
    <location>
        <begin position="167"/>
        <end position="193"/>
    </location>
</feature>
<sequence>MRRRRGWRDFAVVVWAAMAVTVSLAHVWIPSAAWLLIHLVGLGIITHSIMVWSAYFTTSLLKTRADERAVTRQNRRLGLLALGSLAVFVGVPTVQWWLVAVGVAVVSTMVVWHAGELVRDLRRALPMRFRIVVRYYIASAACMPIGAGLGAALAWGLGDTWHTRLLIAHTMTMLLGWVGLTVVGTLVTFWPTVLRTRMDQRSERLATQALPVLLVALTVTVAGALLGWRPVSVAGLVIYALGLVWWGRSLVGPARQRPPREFASASIAAAMVWFTVAGLATGWAVLRLDDVSLAEAYPRLGAIWAVGFLLQLVTGAMTYLLPSVLGGGPRVLKAGSAWLERWAAARLTVINLGLAVWLLPVPSWVKVATSVVVLAGLAAFLPLMVLGVKAAVTERKAMAKEAADGKRPHVMAERPGGREAAQARAGVAARPKTLTGSGVMAGAAAILLAVTVGIGVDPGAAGLQATGAGGSQQTEVEPTGETVRLEIDAVDMSYTPNQATVNAGDHVIIELTNTDPTNVHDLQIGGERTERLREGQTGEIDLGVVSESMEGWCTVAGHRQMGMTFTLTVEGGGDSDSLSAQNTDDAASQDNASGGAMDGMDHGASGSGSHAVAVDPEATLENVVDPVLSPVDSTGGSDDGEPADHRLTLEVTEEPMEVAPGVWQQRWTFNGSTVGPTLHGKIGDTFEITLVNNGTMGHSVDFHAGEVAPDETMRTIAPGEELTYRFTANRAGIWMYHCSTAPMSAHIAGGMHGAVIIEPEDLAPVDREYVLVQSEVYMDGNGSSRDEARPVNAEAVGSGAEPTFVVFNGAANQYDQQPLEARVGERVRVWVLDAGPNRPLSFHIVGDQFDTVFKEGAYSLRNGVDPFGTTGGGSQALGLEAAQGGFVELEFDEPGHFPLVNHVMADAERGAHGIFHVTQ</sequence>
<keyword evidence="14" id="KW-1133">Transmembrane helix</keyword>
<reference evidence="16 17" key="1">
    <citation type="submission" date="2020-02" db="EMBL/GenBank/DDBJ databases">
        <authorList>
            <person name="Sun Q."/>
        </authorList>
    </citation>
    <scope>NUCLEOTIDE SEQUENCE [LARGE SCALE GENOMIC DNA]</scope>
    <source>
        <strain evidence="16 17">YIM 13062</strain>
    </source>
</reference>
<feature type="binding site" description="type 1 copper site" evidence="12">
    <location>
        <position position="902"/>
    </location>
    <ligand>
        <name>Cu cation</name>
        <dbReference type="ChEBI" id="CHEBI:23378"/>
        <label>1</label>
    </ligand>
</feature>
<name>A0A846TZF4_9MICC</name>
<dbReference type="GO" id="GO:0050421">
    <property type="term" value="F:nitrite reductase (NO-forming) activity"/>
    <property type="evidence" value="ECO:0007669"/>
    <property type="project" value="UniProtKB-EC"/>
</dbReference>
<feature type="binding site" description="type 1 copper site" evidence="12">
    <location>
        <position position="746"/>
    </location>
    <ligand>
        <name>Cu cation</name>
        <dbReference type="ChEBI" id="CHEBI:23378"/>
        <label>1</label>
    </ligand>
</feature>
<evidence type="ECO:0000256" key="1">
    <source>
        <dbReference type="ARBA" id="ARBA00001960"/>
    </source>
</evidence>
<dbReference type="CDD" id="cd11020">
    <property type="entry name" value="CuRO_1_CuNIR"/>
    <property type="match status" value="1"/>
</dbReference>
<dbReference type="EMBL" id="JAAVUN010000010">
    <property type="protein sequence ID" value="NKE09655.1"/>
    <property type="molecule type" value="Genomic_DNA"/>
</dbReference>
<evidence type="ECO:0000313" key="16">
    <source>
        <dbReference type="EMBL" id="NKE09655.1"/>
    </source>
</evidence>
<evidence type="ECO:0000256" key="13">
    <source>
        <dbReference type="SAM" id="MobiDB-lite"/>
    </source>
</evidence>
<feature type="transmembrane region" description="Helical" evidence="14">
    <location>
        <begin position="367"/>
        <end position="388"/>
    </location>
</feature>
<feature type="transmembrane region" description="Helical" evidence="14">
    <location>
        <begin position="97"/>
        <end position="115"/>
    </location>
</feature>
<dbReference type="InterPro" id="IPR011707">
    <property type="entry name" value="Cu-oxidase-like_N"/>
</dbReference>
<dbReference type="AlphaFoldDB" id="A0A846TZF4"/>
<keyword evidence="17" id="KW-1185">Reference proteome</keyword>
<dbReference type="InterPro" id="IPR001287">
    <property type="entry name" value="NO2-reductase_Cu"/>
</dbReference>
<evidence type="ECO:0000256" key="8">
    <source>
        <dbReference type="ARBA" id="ARBA00022737"/>
    </source>
</evidence>
<dbReference type="GO" id="GO:0005507">
    <property type="term" value="F:copper ion binding"/>
    <property type="evidence" value="ECO:0007669"/>
    <property type="project" value="InterPro"/>
</dbReference>
<evidence type="ECO:0000256" key="5">
    <source>
        <dbReference type="ARBA" id="ARBA00011882"/>
    </source>
</evidence>
<feature type="transmembrane region" description="Helical" evidence="14">
    <location>
        <begin position="263"/>
        <end position="286"/>
    </location>
</feature>
<feature type="domain" description="Plastocyanin-like" evidence="15">
    <location>
        <begin position="651"/>
        <end position="760"/>
    </location>
</feature>
<dbReference type="PANTHER" id="PTHR11709:SF394">
    <property type="entry name" value="FI03373P-RELATED"/>
    <property type="match status" value="1"/>
</dbReference>
<feature type="binding site" description="type 1 copper site" evidence="12">
    <location>
        <position position="698"/>
    </location>
    <ligand>
        <name>Cu cation</name>
        <dbReference type="ChEBI" id="CHEBI:23378"/>
        <label>1</label>
    </ligand>
</feature>
<dbReference type="PRINTS" id="PR00695">
    <property type="entry name" value="CUNO2RDTASE"/>
</dbReference>
<comment type="cofactor">
    <cofactor evidence="2 12">
        <name>Cu(2+)</name>
        <dbReference type="ChEBI" id="CHEBI:29036"/>
    </cofactor>
</comment>
<keyword evidence="8" id="KW-0677">Repeat</keyword>
<dbReference type="EC" id="1.7.2.1" evidence="5"/>
<comment type="caution">
    <text evidence="16">The sequence shown here is derived from an EMBL/GenBank/DDBJ whole genome shotgun (WGS) entry which is preliminary data.</text>
</comment>
<dbReference type="InterPro" id="IPR008972">
    <property type="entry name" value="Cupredoxin"/>
</dbReference>
<keyword evidence="7 12" id="KW-0479">Metal-binding</keyword>
<dbReference type="PANTHER" id="PTHR11709">
    <property type="entry name" value="MULTI-COPPER OXIDASE"/>
    <property type="match status" value="1"/>
</dbReference>
<protein>
    <recommendedName>
        <fullName evidence="6">Copper-containing nitrite reductase</fullName>
        <ecNumber evidence="5">1.7.2.1</ecNumber>
    </recommendedName>
</protein>
<feature type="binding site" description="type 1 copper site" evidence="12">
    <location>
        <position position="737"/>
    </location>
    <ligand>
        <name>Cu cation</name>
        <dbReference type="ChEBI" id="CHEBI:23378"/>
        <label>1</label>
    </ligand>
</feature>
<feature type="transmembrane region" description="Helical" evidence="14">
    <location>
        <begin position="35"/>
        <end position="55"/>
    </location>
</feature>
<dbReference type="Gene3D" id="2.60.40.420">
    <property type="entry name" value="Cupredoxins - blue copper proteins"/>
    <property type="match status" value="3"/>
</dbReference>
<comment type="catalytic activity">
    <reaction evidence="11">
        <text>nitric oxide + Fe(III)-[cytochrome c] + H2O = Fe(II)-[cytochrome c] + nitrite + 2 H(+)</text>
        <dbReference type="Rhea" id="RHEA:15233"/>
        <dbReference type="Rhea" id="RHEA-COMP:10350"/>
        <dbReference type="Rhea" id="RHEA-COMP:14399"/>
        <dbReference type="ChEBI" id="CHEBI:15377"/>
        <dbReference type="ChEBI" id="CHEBI:15378"/>
        <dbReference type="ChEBI" id="CHEBI:16301"/>
        <dbReference type="ChEBI" id="CHEBI:16480"/>
        <dbReference type="ChEBI" id="CHEBI:29033"/>
        <dbReference type="ChEBI" id="CHEBI:29034"/>
        <dbReference type="EC" id="1.7.2.1"/>
    </reaction>
</comment>
<accession>A0A846TZF4</accession>
<dbReference type="InterPro" id="IPR045087">
    <property type="entry name" value="Cu-oxidase_fam"/>
</dbReference>
<evidence type="ECO:0000256" key="2">
    <source>
        <dbReference type="ARBA" id="ARBA00001973"/>
    </source>
</evidence>
<comment type="similarity">
    <text evidence="3">Belongs to the multicopper oxidase family.</text>
</comment>
<evidence type="ECO:0000256" key="7">
    <source>
        <dbReference type="ARBA" id="ARBA00022723"/>
    </source>
</evidence>
<evidence type="ECO:0000256" key="3">
    <source>
        <dbReference type="ARBA" id="ARBA00010609"/>
    </source>
</evidence>
<proteinExistence type="inferred from homology"/>
<dbReference type="CDD" id="cd04208">
    <property type="entry name" value="CuRO_2_CuNIR"/>
    <property type="match status" value="1"/>
</dbReference>
<keyword evidence="10 12" id="KW-0186">Copper</keyword>
<evidence type="ECO:0000256" key="4">
    <source>
        <dbReference type="ARBA" id="ARBA00011233"/>
    </source>
</evidence>
<feature type="binding site" description="type 1 copper site" evidence="12">
    <location>
        <position position="751"/>
    </location>
    <ligand>
        <name>Cu cation</name>
        <dbReference type="ChEBI" id="CHEBI:23378"/>
        <label>1</label>
    </ligand>
</feature>
<dbReference type="Pfam" id="PF07732">
    <property type="entry name" value="Cu-oxidase_3"/>
    <property type="match status" value="1"/>
</dbReference>
<feature type="binding site" description="type 1 copper site" evidence="12">
    <location>
        <position position="738"/>
    </location>
    <ligand>
        <name>Cu cation</name>
        <dbReference type="ChEBI" id="CHEBI:23378"/>
        <label>1</label>
    </ligand>
</feature>
<dbReference type="RefSeq" id="WP_119932748.1">
    <property type="nucleotide sequence ID" value="NZ_JAAVUN010000010.1"/>
</dbReference>
<evidence type="ECO:0000313" key="17">
    <source>
        <dbReference type="Proteomes" id="UP000521379"/>
    </source>
</evidence>
<feature type="transmembrane region" description="Helical" evidence="14">
    <location>
        <begin position="76"/>
        <end position="91"/>
    </location>
</feature>
<feature type="transmembrane region" description="Helical" evidence="14">
    <location>
        <begin position="232"/>
        <end position="251"/>
    </location>
</feature>
<keyword evidence="14" id="KW-0812">Transmembrane</keyword>
<feature type="binding site" description="type 1 copper site" evidence="12">
    <location>
        <position position="703"/>
    </location>
    <ligand>
        <name>Cu cation</name>
        <dbReference type="ChEBI" id="CHEBI:23378"/>
        <label>1</label>
    </ligand>
</feature>
<evidence type="ECO:0000256" key="12">
    <source>
        <dbReference type="PIRSR" id="PIRSR601287-1"/>
    </source>
</evidence>
<dbReference type="Proteomes" id="UP000521379">
    <property type="component" value="Unassembled WGS sequence"/>
</dbReference>
<feature type="transmembrane region" description="Helical" evidence="14">
    <location>
        <begin position="434"/>
        <end position="456"/>
    </location>
</feature>
<evidence type="ECO:0000259" key="15">
    <source>
        <dbReference type="Pfam" id="PF07732"/>
    </source>
</evidence>
<evidence type="ECO:0000256" key="9">
    <source>
        <dbReference type="ARBA" id="ARBA00023002"/>
    </source>
</evidence>
<feature type="region of interest" description="Disordered" evidence="13">
    <location>
        <begin position="572"/>
        <end position="610"/>
    </location>
</feature>
<keyword evidence="9" id="KW-0560">Oxidoreductase</keyword>
<evidence type="ECO:0000256" key="6">
    <source>
        <dbReference type="ARBA" id="ARBA00017290"/>
    </source>
</evidence>